<feature type="compositionally biased region" description="Basic and acidic residues" evidence="1">
    <location>
        <begin position="438"/>
        <end position="475"/>
    </location>
</feature>
<reference evidence="2" key="1">
    <citation type="submission" date="2021-01" db="EMBL/GenBank/DDBJ databases">
        <authorList>
            <person name="Corre E."/>
            <person name="Pelletier E."/>
            <person name="Niang G."/>
            <person name="Scheremetjew M."/>
            <person name="Finn R."/>
            <person name="Kale V."/>
            <person name="Holt S."/>
            <person name="Cochrane G."/>
            <person name="Meng A."/>
            <person name="Brown T."/>
            <person name="Cohen L."/>
        </authorList>
    </citation>
    <scope>NUCLEOTIDE SEQUENCE</scope>
    <source>
        <strain evidence="2">CCMP1320</strain>
    </source>
</reference>
<evidence type="ECO:0008006" key="3">
    <source>
        <dbReference type="Google" id="ProtNLM"/>
    </source>
</evidence>
<proteinExistence type="predicted"/>
<feature type="compositionally biased region" description="Pro residues" evidence="1">
    <location>
        <begin position="480"/>
        <end position="489"/>
    </location>
</feature>
<feature type="compositionally biased region" description="Polar residues" evidence="1">
    <location>
        <begin position="668"/>
        <end position="681"/>
    </location>
</feature>
<evidence type="ECO:0000256" key="1">
    <source>
        <dbReference type="SAM" id="MobiDB-lite"/>
    </source>
</evidence>
<feature type="compositionally biased region" description="Basic and acidic residues" evidence="1">
    <location>
        <begin position="601"/>
        <end position="619"/>
    </location>
</feature>
<gene>
    <name evidence="2" type="ORF">DTER00134_LOCUS10405</name>
</gene>
<dbReference type="EMBL" id="HBIP01017657">
    <property type="protein sequence ID" value="CAE0495332.1"/>
    <property type="molecule type" value="Transcribed_RNA"/>
</dbReference>
<feature type="region of interest" description="Disordered" evidence="1">
    <location>
        <begin position="397"/>
        <end position="500"/>
    </location>
</feature>
<feature type="compositionally biased region" description="Low complexity" evidence="1">
    <location>
        <begin position="288"/>
        <end position="307"/>
    </location>
</feature>
<name>A0A7S3QX27_DUNTE</name>
<feature type="region of interest" description="Disordered" evidence="1">
    <location>
        <begin position="328"/>
        <end position="383"/>
    </location>
</feature>
<feature type="compositionally biased region" description="Acidic residues" evidence="1">
    <location>
        <begin position="110"/>
        <end position="120"/>
    </location>
</feature>
<feature type="compositionally biased region" description="Basic and acidic residues" evidence="1">
    <location>
        <begin position="126"/>
        <end position="154"/>
    </location>
</feature>
<feature type="compositionally biased region" description="Low complexity" evidence="1">
    <location>
        <begin position="642"/>
        <end position="667"/>
    </location>
</feature>
<evidence type="ECO:0000313" key="2">
    <source>
        <dbReference type="EMBL" id="CAE0495332.1"/>
    </source>
</evidence>
<feature type="compositionally biased region" description="Low complexity" evidence="1">
    <location>
        <begin position="205"/>
        <end position="222"/>
    </location>
</feature>
<feature type="compositionally biased region" description="Basic and acidic residues" evidence="1">
    <location>
        <begin position="397"/>
        <end position="418"/>
    </location>
</feature>
<sequence>MQASLVECLEAAISEPDLVADIIEACRLSNTSAADLAGWSLEDIASKLFLTEAEAAKLSDVCQKVTEGDLSALEASKQRNEEQARATAEGLSQAYSEQYSTPVAGNKYEDDQEAGDEEGEGQQQQHMDEERTPEPEDHQLRYGDQDEGNHRFSYGDEQITPGAENGKEQQSGEAEEQEGEEGRDAQATAAEDGQHQQEEDGDSGAAAAAMAAAAAAVPVPAEAPRRASLDKQGSAGSGGKGGYAQLPAMELSHSMPSFKENSSPEARIPSYLRATTSFKAHTGKLVPEKSPSPEASPSASRSASARKVNTASSRLLAPTASYLTHINSARKDSKAAREAAEAAEREKKARELKKVMESPQGQRVTKAQPFRFKTEEQPKTVNQLTSEERAFLEAQKHAWRRHEVPKHIKESRPIEGVRVHSTPKSPQDVFKPFQLASLEKHEKYRQRAEQRQAEEKRKAEEERKFRAQELDRKMLEQPATPKPRSPPPVTQSQEFRFSSEERVKLHKTVLDPARRSRLSQAEREKLEAHEAAIREEEFRQKEAKAAALAQKQREKELEKMDISEYRKSLTFKAGSMPSFKSPFRADLSKSQRVTDSIEFNFHTDRKLGKPKSPNEREDAAAPQLPGGNFYNSLRSSTNQLHSPGSMRASMRSSMRASSARGLAGSNSLRNSTNSLPLSAQRGSARPASARVGSGHVNQGVEAH</sequence>
<dbReference type="AlphaFoldDB" id="A0A7S3QX27"/>
<organism evidence="2">
    <name type="scientific">Dunaliella tertiolecta</name>
    <name type="common">Green alga</name>
    <dbReference type="NCBI Taxonomy" id="3047"/>
    <lineage>
        <taxon>Eukaryota</taxon>
        <taxon>Viridiplantae</taxon>
        <taxon>Chlorophyta</taxon>
        <taxon>core chlorophytes</taxon>
        <taxon>Chlorophyceae</taxon>
        <taxon>CS clade</taxon>
        <taxon>Chlamydomonadales</taxon>
        <taxon>Dunaliellaceae</taxon>
        <taxon>Dunaliella</taxon>
    </lineage>
</organism>
<feature type="compositionally biased region" description="Polar residues" evidence="1">
    <location>
        <begin position="629"/>
        <end position="641"/>
    </location>
</feature>
<feature type="compositionally biased region" description="Basic and acidic residues" evidence="1">
    <location>
        <begin position="329"/>
        <end position="356"/>
    </location>
</feature>
<feature type="region of interest" description="Disordered" evidence="1">
    <location>
        <begin position="598"/>
        <end position="703"/>
    </location>
</feature>
<accession>A0A7S3QX27</accession>
<protein>
    <recommendedName>
        <fullName evidence="3">TPX2 C-terminal domain-containing protein</fullName>
    </recommendedName>
</protein>
<feature type="region of interest" description="Disordered" evidence="1">
    <location>
        <begin position="105"/>
        <end position="313"/>
    </location>
</feature>